<dbReference type="Pfam" id="PF24562">
    <property type="entry name" value="CysR_MRC2_N"/>
    <property type="match status" value="1"/>
</dbReference>
<keyword evidence="7 12" id="KW-0472">Membrane</keyword>
<feature type="disulfide bond" evidence="11">
    <location>
        <begin position="229"/>
        <end position="255"/>
    </location>
</feature>
<dbReference type="InterPro" id="IPR036943">
    <property type="entry name" value="FN_type2_sf"/>
</dbReference>
<dbReference type="SUPFAM" id="SSF57440">
    <property type="entry name" value="Kringle-like"/>
    <property type="match status" value="1"/>
</dbReference>
<evidence type="ECO:0000313" key="16">
    <source>
        <dbReference type="Proteomes" id="UP000694700"/>
    </source>
</evidence>
<evidence type="ECO:0000256" key="1">
    <source>
        <dbReference type="ARBA" id="ARBA00004167"/>
    </source>
</evidence>
<keyword evidence="6 12" id="KW-1133">Transmembrane helix</keyword>
<dbReference type="Gene3D" id="2.80.10.50">
    <property type="match status" value="1"/>
</dbReference>
<dbReference type="PROSITE" id="PS50231">
    <property type="entry name" value="RICIN_B_LECTIN"/>
    <property type="match status" value="1"/>
</dbReference>
<keyword evidence="2" id="KW-0254">Endocytosis</keyword>
<feature type="domain" description="C-type lectin" evidence="13">
    <location>
        <begin position="1311"/>
        <end position="1420"/>
    </location>
</feature>
<dbReference type="PANTHER" id="PTHR22803">
    <property type="entry name" value="MANNOSE, PHOSPHOLIPASE, LECTIN RECEPTOR RELATED"/>
    <property type="match status" value="1"/>
</dbReference>
<keyword evidence="9" id="KW-0675">Receptor</keyword>
<feature type="domain" description="C-type lectin" evidence="13">
    <location>
        <begin position="1605"/>
        <end position="1730"/>
    </location>
</feature>
<dbReference type="InterPro" id="IPR013806">
    <property type="entry name" value="Kringle-like"/>
</dbReference>
<sequence length="1791" mass="204054">MSPHYRGPQNLWLGILYDTDRLERDFCRLQSESTTPACPSICSLKIHDCSQEVLFTFLIMDWSTQQLFYTIIFLLSGESAVHLGSCVSAVNNGDDTFTIQHSSNGKCLLVRDGALNLGDCSSVSAVSWKWGSAHRLFHVQSSMCLGLEVRSKEVTLFSCDSAAILHWKCYEDIVYTEYQMKLSVGTNDSVTAKRDGQDTWRRGGSSDNICQQPYRRMHTSGGNSNGASCEFPFLYNGTWHHSCLPGTGDKTLDWCSTTANYDQDNKWGNCLKYVEGCSTLWEKDPVKGRCYQVVSTAVVTWHEARDACRSQGGDLLSLSSPQELEFFKDRKDLPSKLWIGLNHLDWMQGWQWSDGSALSFAPWETGMPIRSLMSDEDCGVLKEPLRFGAETCEHRLPFICMKSDKGNESTAREVYKPTECEGGWIGWKGFCYKLESGTEEKLSQHDAQNVCKMAGSQLASIHSLEDIEMLHTNFHSDLKTEVWIGLLGDGATSVYKWVDNVPVSFTYWARAQPPPLLPNTTHCVYYAGEHHTWSVSDCDKQRAYMCKKKGVVNESAPEEGCPPEGNWKRHGDACYKVDTELVFYKNSCHISINNRFEQAFINSLLKEHISTEVLYFWTGLQDTKGSREYQWIGQDGRADQVTYTNWKWLEPAFPGGCVVMSTGNPLGQWAVKNCTLFKAGNICKKSIKSTVQPTPDPIVPNPNASCAPGWVSKEGLKYCYKVFHGERLTRKRSWDEAERFCEALGGHLPSLTEAKDMQLLHSILRDSISDDRYFWLGLNRRNPNNNNNWEWSDGRAVSMMIFPDEFSEDDTYNRDCVAFKTLKGPSRPFLFLLFHKVPPRLFYPSTFHCDAKLEWVCQIPRGHTPKTPEWYNPDGHHNTSVFIDGQEFWFVTEPKLSFEEAVLYCSSNSSKLAAPDTLSALKRLQEQIFEHSEKRSVKWWADLRHPDPQIPFRLSPMHYYYSAFLGRCPSITPFSFEPGFSDNCNERQPFVCETLNVTSAEKGTPKPHPPGTPCEGNSHHFRDKCYSVLFESYFQSFKKASEFCERLKGTMLIISDQVEQDFITTLLPELSGQPRKVWIGLKIYLHGIQWVDNLPLAYLNFNPLLHGQTRPIFTNVFEQESMELCAYMYTDDHSDLMGTWDFTSCSDRQNLSICQHYADKPEVPVHKDNFTVHNHTFKVVQQKNLTWIEALQLCQNYSMDLASIHDAYLQAVLTVEVSRRGKPLWIGLFSEDEGEHFRWTDHSHTVFNRWPSEATKGSCVYLDTDGFWKATECNEELSGAICHIPHNKTVTPEVDSVKCPHKSNGQNWILFKKNCYTLLLGSSRWDNDEINEQPNCKSLAGYGEILTIRDEEENNFIRQQLQPFKNLVMFVWLGMNKNKTDEQLKWLDGSNVQFSNWKNGQRPNITEPFMVGLNINGEWEVITNQHFFKSFRQRSIVVCKTEKEPKDEFMKGVVDVNTPDGISYRRVAKRMDWYQALQECGSNGGHLASIPDKTTNDNMALIAKRDGFSLWIGLSKQDVSGWPFEWSDGSAVKFTLDGFVNDGRDSEEKCVFVDSEGTWTAVNCHATQEGAICYNHINEKTSAHLSSQSSSSCPKSDDHFTWVLFKDHCYAFNMYNYSVFTMESAKNVCQNLDSSSKLLTIKSKEENDFVSDYANKNPSITSRVWLALNVDDKGKPTGWHDGSELAFSSWDGKSRPALSQETSQVCAVMVSTSGTWTYTSCSDSRSRIVCKAPAHPGTPVALVFFIIVLICIIVIVPFILYQKNKHRFHSTVRYQRNFDEADSASMINDAE</sequence>
<evidence type="ECO:0000256" key="9">
    <source>
        <dbReference type="ARBA" id="ARBA00023170"/>
    </source>
</evidence>
<evidence type="ECO:0000259" key="14">
    <source>
        <dbReference type="PROSITE" id="PS51092"/>
    </source>
</evidence>
<dbReference type="Gene3D" id="3.10.100.10">
    <property type="entry name" value="Mannose-Binding Protein A, subunit A"/>
    <property type="match status" value="9"/>
</dbReference>
<feature type="domain" description="C-type lectin" evidence="13">
    <location>
        <begin position="718"/>
        <end position="858"/>
    </location>
</feature>
<accession>A0A8C1YRM9</accession>
<evidence type="ECO:0000256" key="2">
    <source>
        <dbReference type="ARBA" id="ARBA00022583"/>
    </source>
</evidence>
<dbReference type="Pfam" id="PF00040">
    <property type="entry name" value="fn2"/>
    <property type="match status" value="1"/>
</dbReference>
<name>A0A8C1YRM9_CYPCA</name>
<evidence type="ECO:0000256" key="8">
    <source>
        <dbReference type="ARBA" id="ARBA00023157"/>
    </source>
</evidence>
<evidence type="ECO:0000256" key="4">
    <source>
        <dbReference type="ARBA" id="ARBA00022729"/>
    </source>
</evidence>
<dbReference type="CDD" id="cd00037">
    <property type="entry name" value="CLECT"/>
    <property type="match status" value="9"/>
</dbReference>
<feature type="disulfide bond" evidence="11">
    <location>
        <begin position="243"/>
        <end position="270"/>
    </location>
</feature>
<keyword evidence="10" id="KW-0325">Glycoprotein</keyword>
<dbReference type="SMART" id="SM00458">
    <property type="entry name" value="RICIN"/>
    <property type="match status" value="1"/>
</dbReference>
<comment type="subcellular location">
    <subcellularLocation>
        <location evidence="1">Membrane</location>
        <topology evidence="1">Single-pass membrane protein</topology>
    </subcellularLocation>
</comment>
<dbReference type="Ensembl" id="ENSCCRT00015026283.1">
    <property type="protein sequence ID" value="ENSCCRP00015025377.1"/>
    <property type="gene ID" value="ENSCCRG00015010359.1"/>
</dbReference>
<feature type="domain" description="C-type lectin" evidence="13">
    <location>
        <begin position="1172"/>
        <end position="1277"/>
    </location>
</feature>
<dbReference type="SUPFAM" id="SSF56436">
    <property type="entry name" value="C-type lectin-like"/>
    <property type="match status" value="10"/>
</dbReference>
<dbReference type="InterPro" id="IPR035992">
    <property type="entry name" value="Ricin_B-like_lectins"/>
</dbReference>
<proteinExistence type="predicted"/>
<feature type="domain" description="C-type lectin" evidence="13">
    <location>
        <begin position="1459"/>
        <end position="1564"/>
    </location>
</feature>
<evidence type="ECO:0000259" key="13">
    <source>
        <dbReference type="PROSITE" id="PS50041"/>
    </source>
</evidence>
<dbReference type="InterPro" id="IPR016186">
    <property type="entry name" value="C-type_lectin-like/link_sf"/>
</dbReference>
<keyword evidence="4" id="KW-0732">Signal</keyword>
<dbReference type="PROSITE" id="PS51092">
    <property type="entry name" value="FN2_2"/>
    <property type="match status" value="1"/>
</dbReference>
<evidence type="ECO:0000256" key="6">
    <source>
        <dbReference type="ARBA" id="ARBA00022989"/>
    </source>
</evidence>
<dbReference type="Pfam" id="PF00059">
    <property type="entry name" value="Lectin_C"/>
    <property type="match status" value="9"/>
</dbReference>
<keyword evidence="5" id="KW-0677">Repeat</keyword>
<feature type="domain" description="C-type lectin" evidence="13">
    <location>
        <begin position="427"/>
        <end position="547"/>
    </location>
</feature>
<dbReference type="InterPro" id="IPR000772">
    <property type="entry name" value="Ricin_B_lectin"/>
</dbReference>
<feature type="domain" description="C-type lectin" evidence="13">
    <location>
        <begin position="286"/>
        <end position="401"/>
    </location>
</feature>
<dbReference type="SMART" id="SM00059">
    <property type="entry name" value="FN2"/>
    <property type="match status" value="1"/>
</dbReference>
<feature type="transmembrane region" description="Helical" evidence="12">
    <location>
        <begin position="1740"/>
        <end position="1761"/>
    </location>
</feature>
<dbReference type="InterPro" id="IPR016187">
    <property type="entry name" value="CTDL_fold"/>
</dbReference>
<feature type="domain" description="Fibronectin type-II" evidence="14">
    <location>
        <begin position="224"/>
        <end position="272"/>
    </location>
</feature>
<dbReference type="InterPro" id="IPR000562">
    <property type="entry name" value="FN_type2_dom"/>
</dbReference>
<feature type="domain" description="C-type lectin" evidence="13">
    <location>
        <begin position="1021"/>
        <end position="1148"/>
    </location>
</feature>
<dbReference type="Gene3D" id="2.10.10.10">
    <property type="entry name" value="Fibronectin, type II, collagen-binding"/>
    <property type="match status" value="1"/>
</dbReference>
<evidence type="ECO:0000313" key="15">
    <source>
        <dbReference type="Ensembl" id="ENSCCRP00015025377.1"/>
    </source>
</evidence>
<evidence type="ECO:0000256" key="7">
    <source>
        <dbReference type="ARBA" id="ARBA00023136"/>
    </source>
</evidence>
<evidence type="ECO:0000256" key="3">
    <source>
        <dbReference type="ARBA" id="ARBA00022692"/>
    </source>
</evidence>
<dbReference type="GO" id="GO:0006897">
    <property type="term" value="P:endocytosis"/>
    <property type="evidence" value="ECO:0007669"/>
    <property type="project" value="UniProtKB-KW"/>
</dbReference>
<dbReference type="InterPro" id="IPR001304">
    <property type="entry name" value="C-type_lectin-like"/>
</dbReference>
<dbReference type="GO" id="GO:0016020">
    <property type="term" value="C:membrane"/>
    <property type="evidence" value="ECO:0007669"/>
    <property type="project" value="UniProtKB-SubCell"/>
</dbReference>
<dbReference type="FunFam" id="3.10.100.10:FF:000036">
    <property type="entry name" value="Lymphocyte antigen 75"/>
    <property type="match status" value="1"/>
</dbReference>
<reference evidence="15" key="1">
    <citation type="submission" date="2025-08" db="UniProtKB">
        <authorList>
            <consortium name="Ensembl"/>
        </authorList>
    </citation>
    <scope>IDENTIFICATION</scope>
</reference>
<organism evidence="15 16">
    <name type="scientific">Cyprinus carpio</name>
    <name type="common">Common carp</name>
    <dbReference type="NCBI Taxonomy" id="7962"/>
    <lineage>
        <taxon>Eukaryota</taxon>
        <taxon>Metazoa</taxon>
        <taxon>Chordata</taxon>
        <taxon>Craniata</taxon>
        <taxon>Vertebrata</taxon>
        <taxon>Euteleostomi</taxon>
        <taxon>Actinopterygii</taxon>
        <taxon>Neopterygii</taxon>
        <taxon>Teleostei</taxon>
        <taxon>Ostariophysi</taxon>
        <taxon>Cypriniformes</taxon>
        <taxon>Cyprinidae</taxon>
        <taxon>Cyprininae</taxon>
        <taxon>Cyprinus</taxon>
    </lineage>
</organism>
<dbReference type="FunFam" id="3.10.100.10:FF:000047">
    <property type="entry name" value="lymphocyte antigen 75"/>
    <property type="match status" value="1"/>
</dbReference>
<feature type="domain" description="C-type lectin" evidence="13">
    <location>
        <begin position="566"/>
        <end position="674"/>
    </location>
</feature>
<protein>
    <submittedName>
        <fullName evidence="15">Lymphocyte antigen 75</fullName>
    </submittedName>
</protein>
<dbReference type="SUPFAM" id="SSF50370">
    <property type="entry name" value="Ricin B-like lectins"/>
    <property type="match status" value="1"/>
</dbReference>
<evidence type="ECO:0000256" key="12">
    <source>
        <dbReference type="SAM" id="Phobius"/>
    </source>
</evidence>
<keyword evidence="3 12" id="KW-0812">Transmembrane</keyword>
<dbReference type="InterPro" id="IPR050111">
    <property type="entry name" value="C-type_lectin/snaclec_domain"/>
</dbReference>
<evidence type="ECO:0000256" key="5">
    <source>
        <dbReference type="ARBA" id="ARBA00022737"/>
    </source>
</evidence>
<keyword evidence="8 11" id="KW-1015">Disulfide bond</keyword>
<evidence type="ECO:0000256" key="10">
    <source>
        <dbReference type="ARBA" id="ARBA00023180"/>
    </source>
</evidence>
<dbReference type="SMART" id="SM00034">
    <property type="entry name" value="CLECT"/>
    <property type="match status" value="10"/>
</dbReference>
<evidence type="ECO:0000256" key="11">
    <source>
        <dbReference type="PROSITE-ProRule" id="PRU00479"/>
    </source>
</evidence>
<dbReference type="CDD" id="cd00062">
    <property type="entry name" value="FN2"/>
    <property type="match status" value="1"/>
</dbReference>
<dbReference type="Proteomes" id="UP000694700">
    <property type="component" value="Unplaced"/>
</dbReference>
<dbReference type="PROSITE" id="PS50041">
    <property type="entry name" value="C_TYPE_LECTIN_2"/>
    <property type="match status" value="9"/>
</dbReference>